<accession>A0A1Y6KVM2</accession>
<proteinExistence type="predicted"/>
<dbReference type="Gene3D" id="1.10.3540.10">
    <property type="entry name" value="uncharacterized protein from magnetospirillum magneticum domain"/>
    <property type="match status" value="1"/>
</dbReference>
<organism evidence="1 2">
    <name type="scientific">Photobacterium aquimaris</name>
    <dbReference type="NCBI Taxonomy" id="512643"/>
    <lineage>
        <taxon>Bacteria</taxon>
        <taxon>Pseudomonadati</taxon>
        <taxon>Pseudomonadota</taxon>
        <taxon>Gammaproteobacteria</taxon>
        <taxon>Vibrionales</taxon>
        <taxon>Vibrionaceae</taxon>
        <taxon>Photobacterium</taxon>
    </lineage>
</organism>
<name>A0A1Y6KVM2_9GAMM</name>
<evidence type="ECO:0008006" key="3">
    <source>
        <dbReference type="Google" id="ProtNLM"/>
    </source>
</evidence>
<gene>
    <name evidence="1" type="ORF">PAQU9191_01464</name>
</gene>
<dbReference type="EMBL" id="FYAH01000002">
    <property type="protein sequence ID" value="SMY16233.1"/>
    <property type="molecule type" value="Genomic_DNA"/>
</dbReference>
<dbReference type="Pfam" id="PF08849">
    <property type="entry name" value="BrxA"/>
    <property type="match status" value="1"/>
</dbReference>
<evidence type="ECO:0000313" key="2">
    <source>
        <dbReference type="Proteomes" id="UP000196485"/>
    </source>
</evidence>
<dbReference type="InterPro" id="IPR014948">
    <property type="entry name" value="BrxA"/>
</dbReference>
<dbReference type="AlphaFoldDB" id="A0A1Y6KVM2"/>
<dbReference type="InterPro" id="IPR023137">
    <property type="entry name" value="BrxA_sf"/>
</dbReference>
<keyword evidence="2" id="KW-1185">Reference proteome</keyword>
<sequence length="199" mass="22773">MTEYKQYLGDLIGGSLMIKESQLIAELLLTDPTKEQWDDAIVEQNILQKRSAASAKRNAATIKKRIATMDNNFLRALADANHEEAAQLMVAATLINSPLLADFMRTVVMDAKRMYRESIDMKDWESFWEDKSRLYPELTEMSESSTYKIAQVAFKIMTDGGFLESTRSKLLTNVYVTPDVRNLLINMNQENIIQAMEIY</sequence>
<evidence type="ECO:0000313" key="1">
    <source>
        <dbReference type="EMBL" id="SMY16233.1"/>
    </source>
</evidence>
<dbReference type="RefSeq" id="WP_087820329.1">
    <property type="nucleotide sequence ID" value="NZ_FYAH01000002.1"/>
</dbReference>
<dbReference type="Proteomes" id="UP000196485">
    <property type="component" value="Unassembled WGS sequence"/>
</dbReference>
<reference evidence="2" key="1">
    <citation type="submission" date="2017-06" db="EMBL/GenBank/DDBJ databases">
        <authorList>
            <person name="Rodrigo-Torres L."/>
            <person name="Arahal R. D."/>
            <person name="Lucena T."/>
        </authorList>
    </citation>
    <scope>NUCLEOTIDE SEQUENCE [LARGE SCALE GENOMIC DNA]</scope>
    <source>
        <strain evidence="2">type strain: CECT 9192</strain>
    </source>
</reference>
<protein>
    <recommendedName>
        <fullName evidence="3">DUF1819 domain-containing protein</fullName>
    </recommendedName>
</protein>